<reference evidence="1 2" key="1">
    <citation type="submission" date="2016-06" db="EMBL/GenBank/DDBJ databases">
        <authorList>
            <person name="Kjaerup R.B."/>
            <person name="Dalgaard T.S."/>
            <person name="Juul-Madsen H.R."/>
        </authorList>
    </citation>
    <scope>NUCLEOTIDE SEQUENCE [LARGE SCALE GENOMIC DNA]</scope>
    <source>
        <strain evidence="1 2">E2838</strain>
    </source>
</reference>
<evidence type="ECO:0000313" key="1">
    <source>
        <dbReference type="EMBL" id="OBH91928.1"/>
    </source>
</evidence>
<proteinExistence type="predicted"/>
<name>A0A1A2USD4_MYCSC</name>
<evidence type="ECO:0000313" key="2">
    <source>
        <dbReference type="Proteomes" id="UP000092207"/>
    </source>
</evidence>
<evidence type="ECO:0008006" key="3">
    <source>
        <dbReference type="Google" id="ProtNLM"/>
    </source>
</evidence>
<comment type="caution">
    <text evidence="1">The sequence shown here is derived from an EMBL/GenBank/DDBJ whole genome shotgun (WGS) entry which is preliminary data.</text>
</comment>
<dbReference type="RefSeq" id="WP_067308932.1">
    <property type="nucleotide sequence ID" value="NZ_LZJY01000342.1"/>
</dbReference>
<dbReference type="Proteomes" id="UP000092207">
    <property type="component" value="Unassembled WGS sequence"/>
</dbReference>
<protein>
    <recommendedName>
        <fullName evidence="3">LuxR family transcriptional regulator</fullName>
    </recommendedName>
</protein>
<dbReference type="AlphaFoldDB" id="A0A1A2USD4"/>
<gene>
    <name evidence="1" type="ORF">A5679_23600</name>
</gene>
<sequence>MTTFLGLVEKLPPQLVVSRPLLQLASAWANILLHRSEATEAALQRFTAALAKADLPETRRADLALEAGGVRAVAEIYADRTDGLEELLADVVSSAGELRPVLPQAAATALAFAAIYRFDLPAAQQLLAWAEPFNEQVGAVGAVYACSWAGIPARQRLDIGLALRKFREAFEIGSAVGPHSYAARIDGAVLGELLYGTGELGEAAELLEESYHLGPEGGGVDYLAAR</sequence>
<accession>A0A1A2USD4</accession>
<dbReference type="EMBL" id="LZJY01000342">
    <property type="protein sequence ID" value="OBH91928.1"/>
    <property type="molecule type" value="Genomic_DNA"/>
</dbReference>
<organism evidence="1 2">
    <name type="scientific">Mycobacterium scrofulaceum</name>
    <dbReference type="NCBI Taxonomy" id="1783"/>
    <lineage>
        <taxon>Bacteria</taxon>
        <taxon>Bacillati</taxon>
        <taxon>Actinomycetota</taxon>
        <taxon>Actinomycetes</taxon>
        <taxon>Mycobacteriales</taxon>
        <taxon>Mycobacteriaceae</taxon>
        <taxon>Mycobacterium</taxon>
    </lineage>
</organism>